<keyword evidence="2" id="KW-0238">DNA-binding</keyword>
<feature type="domain" description="HTH rpiR-type" evidence="4">
    <location>
        <begin position="5"/>
        <end position="81"/>
    </location>
</feature>
<dbReference type="SUPFAM" id="SSF46689">
    <property type="entry name" value="Homeodomain-like"/>
    <property type="match status" value="1"/>
</dbReference>
<dbReference type="PROSITE" id="PS51071">
    <property type="entry name" value="HTH_RPIR"/>
    <property type="match status" value="1"/>
</dbReference>
<dbReference type="InterPro" id="IPR047640">
    <property type="entry name" value="RpiR-like"/>
</dbReference>
<dbReference type="Proteomes" id="UP001161405">
    <property type="component" value="Unassembled WGS sequence"/>
</dbReference>
<keyword evidence="7" id="KW-1185">Reference proteome</keyword>
<evidence type="ECO:0000256" key="3">
    <source>
        <dbReference type="ARBA" id="ARBA00023163"/>
    </source>
</evidence>
<evidence type="ECO:0000313" key="7">
    <source>
        <dbReference type="Proteomes" id="UP001161405"/>
    </source>
</evidence>
<evidence type="ECO:0000256" key="2">
    <source>
        <dbReference type="ARBA" id="ARBA00023125"/>
    </source>
</evidence>
<dbReference type="RefSeq" id="WP_284361975.1">
    <property type="nucleotide sequence ID" value="NZ_BSNI01000001.1"/>
</dbReference>
<dbReference type="Gene3D" id="1.10.10.10">
    <property type="entry name" value="Winged helix-like DNA-binding domain superfamily/Winged helix DNA-binding domain"/>
    <property type="match status" value="1"/>
</dbReference>
<dbReference type="Pfam" id="PF01380">
    <property type="entry name" value="SIS"/>
    <property type="match status" value="1"/>
</dbReference>
<accession>A0ABQ5UR30</accession>
<protein>
    <submittedName>
        <fullName evidence="6">Transcriptional regulator</fullName>
    </submittedName>
</protein>
<gene>
    <name evidence="6" type="ORF">GCM10007879_06360</name>
</gene>
<evidence type="ECO:0000259" key="4">
    <source>
        <dbReference type="PROSITE" id="PS51071"/>
    </source>
</evidence>
<dbReference type="EMBL" id="BSNI01000001">
    <property type="protein sequence ID" value="GLQ16387.1"/>
    <property type="molecule type" value="Genomic_DNA"/>
</dbReference>
<reference evidence="6" key="2">
    <citation type="submission" date="2023-01" db="EMBL/GenBank/DDBJ databases">
        <title>Draft genome sequence of Maritalea porphyrae strain NBRC 107169.</title>
        <authorList>
            <person name="Sun Q."/>
            <person name="Mori K."/>
        </authorList>
    </citation>
    <scope>NUCLEOTIDE SEQUENCE</scope>
    <source>
        <strain evidence="6">NBRC 107169</strain>
    </source>
</reference>
<evidence type="ECO:0000313" key="6">
    <source>
        <dbReference type="EMBL" id="GLQ16387.1"/>
    </source>
</evidence>
<dbReference type="CDD" id="cd05013">
    <property type="entry name" value="SIS_RpiR"/>
    <property type="match status" value="1"/>
</dbReference>
<dbReference type="Pfam" id="PF01418">
    <property type="entry name" value="HTH_6"/>
    <property type="match status" value="1"/>
</dbReference>
<reference evidence="6" key="1">
    <citation type="journal article" date="2014" name="Int. J. Syst. Evol. Microbiol.">
        <title>Complete genome of a new Firmicutes species belonging to the dominant human colonic microbiota ('Ruminococcus bicirculans') reveals two chromosomes and a selective capacity to utilize plant glucans.</title>
        <authorList>
            <consortium name="NISC Comparative Sequencing Program"/>
            <person name="Wegmann U."/>
            <person name="Louis P."/>
            <person name="Goesmann A."/>
            <person name="Henrissat B."/>
            <person name="Duncan S.H."/>
            <person name="Flint H.J."/>
        </authorList>
    </citation>
    <scope>NUCLEOTIDE SEQUENCE</scope>
    <source>
        <strain evidence="6">NBRC 107169</strain>
    </source>
</reference>
<dbReference type="InterPro" id="IPR009057">
    <property type="entry name" value="Homeodomain-like_sf"/>
</dbReference>
<dbReference type="InterPro" id="IPR036388">
    <property type="entry name" value="WH-like_DNA-bd_sf"/>
</dbReference>
<name>A0ABQ5UR30_9HYPH</name>
<keyword evidence="1" id="KW-0805">Transcription regulation</keyword>
<dbReference type="PROSITE" id="PS51464">
    <property type="entry name" value="SIS"/>
    <property type="match status" value="1"/>
</dbReference>
<dbReference type="SUPFAM" id="SSF53697">
    <property type="entry name" value="SIS domain"/>
    <property type="match status" value="1"/>
</dbReference>
<keyword evidence="3" id="KW-0804">Transcription</keyword>
<dbReference type="Gene3D" id="3.40.50.10490">
    <property type="entry name" value="Glucose-6-phosphate isomerase like protein, domain 1"/>
    <property type="match status" value="1"/>
</dbReference>
<sequence>MTAALDIISQIRQNDGNYNAREQQVASYILKNLETVSEMSVAALADAANVSEPTVIRFCRSLGCAGFKDFKIRLAQNVAVSLQYLDTRDEAEHEPQNLIDQVFQTLYVTANIARSQLDEETIKLAAEHINNAEKLIFCGVGGGSTTVAFDAANRFFRLGYSAVAVSDAYLQRMHAATLGKRDAIIFISATGLPRSNIDSANVAKQYGAKTIALTKADSPLAQACDLTIGLSLPEDPDIYKPTASRLVFLATIDIIAATVARLRPDETKEKLRRIRSSLTAIHGDTGPQPIGD</sequence>
<organism evidence="6 7">
    <name type="scientific">Maritalea porphyrae</name>
    <dbReference type="NCBI Taxonomy" id="880732"/>
    <lineage>
        <taxon>Bacteria</taxon>
        <taxon>Pseudomonadati</taxon>
        <taxon>Pseudomonadota</taxon>
        <taxon>Alphaproteobacteria</taxon>
        <taxon>Hyphomicrobiales</taxon>
        <taxon>Devosiaceae</taxon>
        <taxon>Maritalea</taxon>
    </lineage>
</organism>
<dbReference type="InterPro" id="IPR001347">
    <property type="entry name" value="SIS_dom"/>
</dbReference>
<dbReference type="InterPro" id="IPR035472">
    <property type="entry name" value="RpiR-like_SIS"/>
</dbReference>
<dbReference type="PANTHER" id="PTHR30514:SF1">
    <property type="entry name" value="HTH-TYPE TRANSCRIPTIONAL REGULATOR HEXR-RELATED"/>
    <property type="match status" value="1"/>
</dbReference>
<feature type="domain" description="SIS" evidence="5">
    <location>
        <begin position="125"/>
        <end position="265"/>
    </location>
</feature>
<dbReference type="InterPro" id="IPR046348">
    <property type="entry name" value="SIS_dom_sf"/>
</dbReference>
<evidence type="ECO:0000259" key="5">
    <source>
        <dbReference type="PROSITE" id="PS51464"/>
    </source>
</evidence>
<evidence type="ECO:0000256" key="1">
    <source>
        <dbReference type="ARBA" id="ARBA00023015"/>
    </source>
</evidence>
<dbReference type="InterPro" id="IPR000281">
    <property type="entry name" value="HTH_RpiR"/>
</dbReference>
<comment type="caution">
    <text evidence="6">The sequence shown here is derived from an EMBL/GenBank/DDBJ whole genome shotgun (WGS) entry which is preliminary data.</text>
</comment>
<proteinExistence type="predicted"/>
<dbReference type="PANTHER" id="PTHR30514">
    <property type="entry name" value="GLUCOKINASE"/>
    <property type="match status" value="1"/>
</dbReference>